<dbReference type="RefSeq" id="WP_161345377.1">
    <property type="nucleotide sequence ID" value="NZ_BMGW01000004.1"/>
</dbReference>
<evidence type="ECO:0000313" key="3">
    <source>
        <dbReference type="Proteomes" id="UP000477083"/>
    </source>
</evidence>
<feature type="transmembrane region" description="Helical" evidence="1">
    <location>
        <begin position="52"/>
        <end position="73"/>
    </location>
</feature>
<dbReference type="Proteomes" id="UP000477083">
    <property type="component" value="Unassembled WGS sequence"/>
</dbReference>
<accession>A0A6L8VFZ9</accession>
<sequence length="75" mass="7785">MVKAGRNRIGGDHFAAARMAATRVWRGTGGSYADWPEALKLPAGAGRAASGWWIAAAAPFGLAAWAALGWLLFAS</sequence>
<keyword evidence="3" id="KW-1185">Reference proteome</keyword>
<organism evidence="2 3">
    <name type="scientific">Frigidibacter albus</name>
    <dbReference type="NCBI Taxonomy" id="1465486"/>
    <lineage>
        <taxon>Bacteria</taxon>
        <taxon>Pseudomonadati</taxon>
        <taxon>Pseudomonadota</taxon>
        <taxon>Alphaproteobacteria</taxon>
        <taxon>Rhodobacterales</taxon>
        <taxon>Paracoccaceae</taxon>
        <taxon>Frigidibacter</taxon>
    </lineage>
</organism>
<evidence type="ECO:0000313" key="2">
    <source>
        <dbReference type="EMBL" id="MZQ89114.1"/>
    </source>
</evidence>
<keyword evidence="1" id="KW-1133">Transmembrane helix</keyword>
<proteinExistence type="predicted"/>
<keyword evidence="1" id="KW-0812">Transmembrane</keyword>
<comment type="caution">
    <text evidence="2">The sequence shown here is derived from an EMBL/GenBank/DDBJ whole genome shotgun (WGS) entry which is preliminary data.</text>
</comment>
<gene>
    <name evidence="2" type="ORF">GS660_08380</name>
</gene>
<reference evidence="2 3" key="1">
    <citation type="submission" date="2020-01" db="EMBL/GenBank/DDBJ databases">
        <title>Frigidibacter albus SP32T (=CGMCC 1.13995T).</title>
        <authorList>
            <person name="Liao X."/>
        </authorList>
    </citation>
    <scope>NUCLEOTIDE SEQUENCE [LARGE SCALE GENOMIC DNA]</scope>
    <source>
        <strain evidence="2 3">SP32</strain>
    </source>
</reference>
<name>A0A6L8VFZ9_9RHOB</name>
<dbReference type="AlphaFoldDB" id="A0A6L8VFZ9"/>
<keyword evidence="1" id="KW-0472">Membrane</keyword>
<dbReference type="EMBL" id="WWNR01000004">
    <property type="protein sequence ID" value="MZQ89114.1"/>
    <property type="molecule type" value="Genomic_DNA"/>
</dbReference>
<evidence type="ECO:0000256" key="1">
    <source>
        <dbReference type="SAM" id="Phobius"/>
    </source>
</evidence>
<protein>
    <submittedName>
        <fullName evidence="2">Uncharacterized protein</fullName>
    </submittedName>
</protein>